<dbReference type="SUPFAM" id="SSF54427">
    <property type="entry name" value="NTF2-like"/>
    <property type="match status" value="1"/>
</dbReference>
<evidence type="ECO:0000313" key="2">
    <source>
        <dbReference type="EMBL" id="MEQ6289942.1"/>
    </source>
</evidence>
<dbReference type="PANTHER" id="PTHR38436">
    <property type="entry name" value="POLYKETIDE CYCLASE SNOAL-LIKE DOMAIN"/>
    <property type="match status" value="1"/>
</dbReference>
<dbReference type="Pfam" id="PF07366">
    <property type="entry name" value="SnoaL"/>
    <property type="match status" value="1"/>
</dbReference>
<protein>
    <submittedName>
        <fullName evidence="2">Ester cyclase</fullName>
    </submittedName>
</protein>
<dbReference type="InterPro" id="IPR032710">
    <property type="entry name" value="NTF2-like_dom_sf"/>
</dbReference>
<dbReference type="EMBL" id="JBEFLD010000002">
    <property type="protein sequence ID" value="MEQ6289942.1"/>
    <property type="molecule type" value="Genomic_DNA"/>
</dbReference>
<dbReference type="Proteomes" id="UP001433638">
    <property type="component" value="Unassembled WGS sequence"/>
</dbReference>
<keyword evidence="1" id="KW-0732">Signal</keyword>
<name>A0ABV1M129_9NEIS</name>
<dbReference type="Gene3D" id="3.10.450.50">
    <property type="match status" value="1"/>
</dbReference>
<feature type="chain" id="PRO_5046514085" evidence="1">
    <location>
        <begin position="27"/>
        <end position="167"/>
    </location>
</feature>
<evidence type="ECO:0000313" key="3">
    <source>
        <dbReference type="Proteomes" id="UP001433638"/>
    </source>
</evidence>
<accession>A0ABV1M129</accession>
<feature type="signal peptide" evidence="1">
    <location>
        <begin position="1"/>
        <end position="26"/>
    </location>
</feature>
<sequence length="167" mass="18589">MYTGITRRVALATVVGGLLLSTASWAATPLQVVQQYMAGWNAHDANQAAMAMDPEVEYYDVTVGESQYGVMVARDNVIRFFMNSFPDLKWQMLDQPVVTKNEVVFRWRFTGTNTGPNIDASINEGKPTGKPISFEGLSLIRVKNSKIVYQGDFYDALSLNKQLGNIK</sequence>
<proteinExistence type="predicted"/>
<dbReference type="PANTHER" id="PTHR38436:SF1">
    <property type="entry name" value="ESTER CYCLASE"/>
    <property type="match status" value="1"/>
</dbReference>
<evidence type="ECO:0000256" key="1">
    <source>
        <dbReference type="SAM" id="SignalP"/>
    </source>
</evidence>
<gene>
    <name evidence="2" type="ORF">ABNW52_04855</name>
</gene>
<reference evidence="2" key="1">
    <citation type="submission" date="2024-06" db="EMBL/GenBank/DDBJ databases">
        <title>Genome sequence of Vogesella sp. MAHUQ-64.</title>
        <authorList>
            <person name="Huq M.A."/>
        </authorList>
    </citation>
    <scope>NUCLEOTIDE SEQUENCE</scope>
    <source>
        <strain evidence="2">MAHUQ-64</strain>
    </source>
</reference>
<comment type="caution">
    <text evidence="2">The sequence shown here is derived from an EMBL/GenBank/DDBJ whole genome shotgun (WGS) entry which is preliminary data.</text>
</comment>
<organism evidence="2 3">
    <name type="scientific">Vogesella oryzagri</name>
    <dbReference type="NCBI Taxonomy" id="3160864"/>
    <lineage>
        <taxon>Bacteria</taxon>
        <taxon>Pseudomonadati</taxon>
        <taxon>Pseudomonadota</taxon>
        <taxon>Betaproteobacteria</taxon>
        <taxon>Neisseriales</taxon>
        <taxon>Chromobacteriaceae</taxon>
        <taxon>Vogesella</taxon>
    </lineage>
</organism>
<keyword evidence="3" id="KW-1185">Reference proteome</keyword>
<dbReference type="InterPro" id="IPR009959">
    <property type="entry name" value="Cyclase_SnoaL-like"/>
</dbReference>
<dbReference type="RefSeq" id="WP_349584778.1">
    <property type="nucleotide sequence ID" value="NZ_JBEFLD010000002.1"/>
</dbReference>